<evidence type="ECO:0000313" key="1">
    <source>
        <dbReference type="EMBL" id="PCI78427.1"/>
    </source>
</evidence>
<evidence type="ECO:0000313" key="2">
    <source>
        <dbReference type="Proteomes" id="UP000218775"/>
    </source>
</evidence>
<sequence length="215" mass="24372">MISELTRSVQPTLVDIHNSDQGVKLNFNNLKADEENQLEGLKTRSIIQQEACGSKASVIRDVLYAASHEIAFHPLTREFNLDLVVSCYGRAQHEDLLVLSIFDALEDRGRFGAIRLFLVYTEEYSAIEHSVLVDKIIEARNKKEKSVLCVEIISDALERVQEVLPYTMQDSTVFIDAKTCATTFSPALREKVPVRKSLRDRVCSFFLSFLLGIKF</sequence>
<proteinExistence type="predicted"/>
<reference evidence="2" key="1">
    <citation type="submission" date="2017-08" db="EMBL/GenBank/DDBJ databases">
        <title>A dynamic microbial community with high functional redundancy inhabits the cold, oxic subseafloor aquifer.</title>
        <authorList>
            <person name="Tully B.J."/>
            <person name="Wheat C.G."/>
            <person name="Glazer B.T."/>
            <person name="Huber J.A."/>
        </authorList>
    </citation>
    <scope>NUCLEOTIDE SEQUENCE [LARGE SCALE GENOMIC DNA]</scope>
</reference>
<dbReference type="AlphaFoldDB" id="A0A2A4X8Q1"/>
<name>A0A2A4X8Q1_UNCAE</name>
<dbReference type="Proteomes" id="UP000218775">
    <property type="component" value="Unassembled WGS sequence"/>
</dbReference>
<organism evidence="1 2">
    <name type="scientific">Aerophobetes bacterium</name>
    <dbReference type="NCBI Taxonomy" id="2030807"/>
    <lineage>
        <taxon>Bacteria</taxon>
        <taxon>Candidatus Aerophobota</taxon>
    </lineage>
</organism>
<gene>
    <name evidence="1" type="ORF">COB21_00930</name>
</gene>
<comment type="caution">
    <text evidence="1">The sequence shown here is derived from an EMBL/GenBank/DDBJ whole genome shotgun (WGS) entry which is preliminary data.</text>
</comment>
<protein>
    <submittedName>
        <fullName evidence="1">Uncharacterized protein</fullName>
    </submittedName>
</protein>
<accession>A0A2A4X8Q1</accession>
<dbReference type="EMBL" id="NVUK01000006">
    <property type="protein sequence ID" value="PCI78427.1"/>
    <property type="molecule type" value="Genomic_DNA"/>
</dbReference>